<keyword evidence="3" id="KW-1185">Reference proteome</keyword>
<feature type="domain" description="Glycosyltransferase 2-like" evidence="1">
    <location>
        <begin position="6"/>
        <end position="145"/>
    </location>
</feature>
<name>A0ABZ2LNP2_9BACT</name>
<accession>A0ABZ2LNP2</accession>
<organism evidence="2 3">
    <name type="scientific">Pendulispora albinea</name>
    <dbReference type="NCBI Taxonomy" id="2741071"/>
    <lineage>
        <taxon>Bacteria</taxon>
        <taxon>Pseudomonadati</taxon>
        <taxon>Myxococcota</taxon>
        <taxon>Myxococcia</taxon>
        <taxon>Myxococcales</taxon>
        <taxon>Sorangiineae</taxon>
        <taxon>Pendulisporaceae</taxon>
        <taxon>Pendulispora</taxon>
    </lineage>
</organism>
<proteinExistence type="predicted"/>
<dbReference type="PANTHER" id="PTHR10859:SF91">
    <property type="entry name" value="DOLICHYL-PHOSPHATE BETA-GLUCOSYLTRANSFERASE"/>
    <property type="match status" value="1"/>
</dbReference>
<dbReference type="InterPro" id="IPR001173">
    <property type="entry name" value="Glyco_trans_2-like"/>
</dbReference>
<sequence length="253" mass="27937">MNRLVVVVPCYNEGQRLDAGAFGELAAVAGVSLLFVNDGSRDNTEERLRAIERSHPSKVSVLSLTENCGKGEAVRRGLFAALDEGPDAVGYLDADLSTPTSELLRMWNILHERDYSVLLGTRVGLLGTSIERRAARHYSGRVFATFASLTLGLRIYDTQCGAKLFASTPALRAALADPFVSRWAFDVELIGRLLTGSDRVLPLREEDFLEVPLRIWTDVPGSKLHIGSMVKTTAELLLIAADLRRRAQRMKRR</sequence>
<evidence type="ECO:0000259" key="1">
    <source>
        <dbReference type="Pfam" id="PF00535"/>
    </source>
</evidence>
<dbReference type="Gene3D" id="3.90.550.10">
    <property type="entry name" value="Spore Coat Polysaccharide Biosynthesis Protein SpsA, Chain A"/>
    <property type="match status" value="1"/>
</dbReference>
<reference evidence="2 3" key="1">
    <citation type="submission" date="2021-12" db="EMBL/GenBank/DDBJ databases">
        <title>Discovery of the Pendulisporaceae a myxobacterial family with distinct sporulation behavior and unique specialized metabolism.</title>
        <authorList>
            <person name="Garcia R."/>
            <person name="Popoff A."/>
            <person name="Bader C.D."/>
            <person name="Loehr J."/>
            <person name="Walesch S."/>
            <person name="Walt C."/>
            <person name="Boldt J."/>
            <person name="Bunk B."/>
            <person name="Haeckl F.J.F.P.J."/>
            <person name="Gunesch A.P."/>
            <person name="Birkelbach J."/>
            <person name="Nuebel U."/>
            <person name="Pietschmann T."/>
            <person name="Bach T."/>
            <person name="Mueller R."/>
        </authorList>
    </citation>
    <scope>NUCLEOTIDE SEQUENCE [LARGE SCALE GENOMIC DNA]</scope>
    <source>
        <strain evidence="2 3">MSr11954</strain>
    </source>
</reference>
<dbReference type="GO" id="GO:0016757">
    <property type="term" value="F:glycosyltransferase activity"/>
    <property type="evidence" value="ECO:0007669"/>
    <property type="project" value="UniProtKB-KW"/>
</dbReference>
<dbReference type="Proteomes" id="UP001370348">
    <property type="component" value="Chromosome"/>
</dbReference>
<gene>
    <name evidence="2" type="ORF">LZC94_26385</name>
</gene>
<keyword evidence="2" id="KW-0328">Glycosyltransferase</keyword>
<dbReference type="PANTHER" id="PTHR10859">
    <property type="entry name" value="GLYCOSYL TRANSFERASE"/>
    <property type="match status" value="1"/>
</dbReference>
<dbReference type="InterPro" id="IPR029044">
    <property type="entry name" value="Nucleotide-diphossugar_trans"/>
</dbReference>
<keyword evidence="2" id="KW-0808">Transferase</keyword>
<dbReference type="EC" id="2.4.-.-" evidence="2"/>
<protein>
    <submittedName>
        <fullName evidence="2">Glycosyltransferase</fullName>
        <ecNumber evidence="2">2.4.-.-</ecNumber>
    </submittedName>
</protein>
<dbReference type="SUPFAM" id="SSF53448">
    <property type="entry name" value="Nucleotide-diphospho-sugar transferases"/>
    <property type="match status" value="1"/>
</dbReference>
<evidence type="ECO:0000313" key="2">
    <source>
        <dbReference type="EMBL" id="WXB11386.1"/>
    </source>
</evidence>
<dbReference type="Pfam" id="PF00535">
    <property type="entry name" value="Glycos_transf_2"/>
    <property type="match status" value="1"/>
</dbReference>
<dbReference type="RefSeq" id="WP_394821004.1">
    <property type="nucleotide sequence ID" value="NZ_CP089984.1"/>
</dbReference>
<dbReference type="EMBL" id="CP089984">
    <property type="protein sequence ID" value="WXB11386.1"/>
    <property type="molecule type" value="Genomic_DNA"/>
</dbReference>
<evidence type="ECO:0000313" key="3">
    <source>
        <dbReference type="Proteomes" id="UP001370348"/>
    </source>
</evidence>